<dbReference type="InterPro" id="IPR003593">
    <property type="entry name" value="AAA+_ATPase"/>
</dbReference>
<sequence length="733" mass="84373">MLKKFPFYTQLNKMDCGPTCLQIVSKYYGKYIPIDNLRDICNFSNEGVSVGDLCKAAEQIGFKTIKTDISYKDLKERLVLPCIMLIQEHFVVLYRVTKSNIYISDPAKGLVKYSKEKFIEQCKKNNTKNLGIVIILEATDSFSGEKRNKNLKVSMMSTLKFLISLLKPYKKQSIQLLFVIIIITMLQSAFPFITQAVVDIGILSGDIKLIYTLLVANLVLIISTSAGTWIRKSMAMHISSRVKISLLSNYLIKFLKLPTIYLEKSVIGDVIQRVRDYQRIETFLMHSAFNMVLAILSIIIFGFILFLYKPILLLIFLIGSLIYILWVLMFWNIRKNIDSDYFKLMGETQGHWIEMFGNILDIKNNNYERLTRWKWEKTEVKLYHVNFRLLNVEQLQQLGAGFISSMRDLLLIFITAIAVINNEMTLGMLVSIQYIIGQLKGPVNEIINFINSFQLAHISFLRINEVNLLKVETSNSNLENTKLTFPKDRTIILRDVTFKYSMNSRAILNKVTLDIRKGKITAIVGESGSGKSTLLKILMRIYRPLSGEINLGFNSINSANLNIWREKISAITQESMLFNDTILNNIILDKDDFDENRFHKIIEKVNLKKEIEILPKGYNTNVGEQGKALSRGQQQRVLLARGLYKKSEYLFLDEATNALDPNNEKFILNNIFENEEGRTIVFISHKPDLVIKADKIIFLKHGRVSEVGNHNLLMKHKKGYYQLFSGNNRENLN</sequence>
<dbReference type="InterPro" id="IPR003439">
    <property type="entry name" value="ABC_transporter-like_ATP-bd"/>
</dbReference>
<dbReference type="PROSITE" id="PS50990">
    <property type="entry name" value="PEPTIDASE_C39"/>
    <property type="match status" value="1"/>
</dbReference>
<dbReference type="GO" id="GO:0005886">
    <property type="term" value="C:plasma membrane"/>
    <property type="evidence" value="ECO:0007669"/>
    <property type="project" value="UniProtKB-SubCell"/>
</dbReference>
<gene>
    <name evidence="14" type="ORF">MC378_12290</name>
</gene>
<dbReference type="PROSITE" id="PS50893">
    <property type="entry name" value="ABC_TRANSPORTER_2"/>
    <property type="match status" value="1"/>
</dbReference>
<name>A0A9X2AKX7_9FLAO</name>
<dbReference type="CDD" id="cd18571">
    <property type="entry name" value="ABC_6TM_peptidase_like"/>
    <property type="match status" value="1"/>
</dbReference>
<feature type="transmembrane region" description="Helical" evidence="10">
    <location>
        <begin position="209"/>
        <end position="230"/>
    </location>
</feature>
<dbReference type="Pfam" id="PF00664">
    <property type="entry name" value="ABC_membrane"/>
    <property type="match status" value="1"/>
</dbReference>
<dbReference type="GO" id="GO:0008233">
    <property type="term" value="F:peptidase activity"/>
    <property type="evidence" value="ECO:0007669"/>
    <property type="project" value="InterPro"/>
</dbReference>
<evidence type="ECO:0000256" key="4">
    <source>
        <dbReference type="ARBA" id="ARBA00022692"/>
    </source>
</evidence>
<keyword evidence="7" id="KW-0067">ATP-binding</keyword>
<dbReference type="FunFam" id="3.40.50.300:FF:000299">
    <property type="entry name" value="ABC transporter ATP-binding protein/permease"/>
    <property type="match status" value="1"/>
</dbReference>
<feature type="transmembrane region" description="Helical" evidence="10">
    <location>
        <begin position="311"/>
        <end position="333"/>
    </location>
</feature>
<evidence type="ECO:0000313" key="14">
    <source>
        <dbReference type="EMBL" id="MCI2229948.1"/>
    </source>
</evidence>
<evidence type="ECO:0000256" key="6">
    <source>
        <dbReference type="ARBA" id="ARBA00022801"/>
    </source>
</evidence>
<keyword evidence="9 10" id="KW-0472">Membrane</keyword>
<evidence type="ECO:0000256" key="3">
    <source>
        <dbReference type="ARBA" id="ARBA00022475"/>
    </source>
</evidence>
<keyword evidence="15" id="KW-1185">Reference proteome</keyword>
<comment type="caution">
    <text evidence="14">The sequence shown here is derived from an EMBL/GenBank/DDBJ whole genome shotgun (WGS) entry which is preliminary data.</text>
</comment>
<feature type="domain" description="ABC transporter" evidence="11">
    <location>
        <begin position="491"/>
        <end position="726"/>
    </location>
</feature>
<keyword evidence="8 10" id="KW-1133">Transmembrane helix</keyword>
<dbReference type="PANTHER" id="PTHR43394">
    <property type="entry name" value="ATP-DEPENDENT PERMEASE MDL1, MITOCHONDRIAL"/>
    <property type="match status" value="1"/>
</dbReference>
<feature type="domain" description="ABC transmembrane type-1" evidence="12">
    <location>
        <begin position="174"/>
        <end position="455"/>
    </location>
</feature>
<keyword evidence="5" id="KW-0547">Nucleotide-binding</keyword>
<dbReference type="InterPro" id="IPR011527">
    <property type="entry name" value="ABC1_TM_dom"/>
</dbReference>
<dbReference type="GO" id="GO:0015421">
    <property type="term" value="F:ABC-type oligopeptide transporter activity"/>
    <property type="evidence" value="ECO:0007669"/>
    <property type="project" value="TreeGrafter"/>
</dbReference>
<keyword evidence="2" id="KW-0813">Transport</keyword>
<dbReference type="GO" id="GO:0006508">
    <property type="term" value="P:proteolysis"/>
    <property type="evidence" value="ECO:0007669"/>
    <property type="project" value="InterPro"/>
</dbReference>
<evidence type="ECO:0000256" key="10">
    <source>
        <dbReference type="SAM" id="Phobius"/>
    </source>
</evidence>
<dbReference type="SMART" id="SM00382">
    <property type="entry name" value="AAA"/>
    <property type="match status" value="1"/>
</dbReference>
<dbReference type="AlphaFoldDB" id="A0A9X2AKX7"/>
<dbReference type="Gene3D" id="3.40.50.300">
    <property type="entry name" value="P-loop containing nucleotide triphosphate hydrolases"/>
    <property type="match status" value="1"/>
</dbReference>
<dbReference type="InterPro" id="IPR027417">
    <property type="entry name" value="P-loop_NTPase"/>
</dbReference>
<dbReference type="Gene3D" id="3.90.70.10">
    <property type="entry name" value="Cysteine proteinases"/>
    <property type="match status" value="1"/>
</dbReference>
<keyword evidence="4 10" id="KW-0812">Transmembrane</keyword>
<dbReference type="PANTHER" id="PTHR43394:SF1">
    <property type="entry name" value="ATP-BINDING CASSETTE SUB-FAMILY B MEMBER 10, MITOCHONDRIAL"/>
    <property type="match status" value="1"/>
</dbReference>
<dbReference type="GO" id="GO:0005524">
    <property type="term" value="F:ATP binding"/>
    <property type="evidence" value="ECO:0007669"/>
    <property type="project" value="UniProtKB-KW"/>
</dbReference>
<organism evidence="14 15">
    <name type="scientific">Polaribacter marinus</name>
    <dbReference type="NCBI Taxonomy" id="2916838"/>
    <lineage>
        <taxon>Bacteria</taxon>
        <taxon>Pseudomonadati</taxon>
        <taxon>Bacteroidota</taxon>
        <taxon>Flavobacteriia</taxon>
        <taxon>Flavobacteriales</taxon>
        <taxon>Flavobacteriaceae</taxon>
    </lineage>
</organism>
<feature type="transmembrane region" description="Helical" evidence="10">
    <location>
        <begin position="283"/>
        <end position="305"/>
    </location>
</feature>
<keyword evidence="6" id="KW-0378">Hydrolase</keyword>
<feature type="domain" description="Peptidase C39" evidence="13">
    <location>
        <begin position="10"/>
        <end position="129"/>
    </location>
</feature>
<dbReference type="Pfam" id="PF00005">
    <property type="entry name" value="ABC_tran"/>
    <property type="match status" value="1"/>
</dbReference>
<dbReference type="Gene3D" id="1.20.1560.10">
    <property type="entry name" value="ABC transporter type 1, transmembrane domain"/>
    <property type="match status" value="1"/>
</dbReference>
<feature type="transmembrane region" description="Helical" evidence="10">
    <location>
        <begin position="176"/>
        <end position="197"/>
    </location>
</feature>
<dbReference type="GO" id="GO:0016887">
    <property type="term" value="F:ATP hydrolysis activity"/>
    <property type="evidence" value="ECO:0007669"/>
    <property type="project" value="InterPro"/>
</dbReference>
<evidence type="ECO:0000256" key="1">
    <source>
        <dbReference type="ARBA" id="ARBA00004651"/>
    </source>
</evidence>
<evidence type="ECO:0000259" key="13">
    <source>
        <dbReference type="PROSITE" id="PS50990"/>
    </source>
</evidence>
<evidence type="ECO:0000259" key="11">
    <source>
        <dbReference type="PROSITE" id="PS50893"/>
    </source>
</evidence>
<evidence type="ECO:0000256" key="9">
    <source>
        <dbReference type="ARBA" id="ARBA00023136"/>
    </source>
</evidence>
<evidence type="ECO:0000256" key="8">
    <source>
        <dbReference type="ARBA" id="ARBA00022989"/>
    </source>
</evidence>
<dbReference type="RefSeq" id="WP_242179059.1">
    <property type="nucleotide sequence ID" value="NZ_JAKQYM010000009.1"/>
</dbReference>
<proteinExistence type="predicted"/>
<dbReference type="Proteomes" id="UP001139369">
    <property type="component" value="Unassembled WGS sequence"/>
</dbReference>
<protein>
    <submittedName>
        <fullName evidence="14">Peptidase domain-containing ABC transporter</fullName>
    </submittedName>
</protein>
<keyword evidence="3" id="KW-1003">Cell membrane</keyword>
<evidence type="ECO:0000313" key="15">
    <source>
        <dbReference type="Proteomes" id="UP001139369"/>
    </source>
</evidence>
<comment type="subcellular location">
    <subcellularLocation>
        <location evidence="1">Cell membrane</location>
        <topology evidence="1">Multi-pass membrane protein</topology>
    </subcellularLocation>
</comment>
<evidence type="ECO:0000256" key="2">
    <source>
        <dbReference type="ARBA" id="ARBA00022448"/>
    </source>
</evidence>
<dbReference type="SUPFAM" id="SSF52540">
    <property type="entry name" value="P-loop containing nucleoside triphosphate hydrolases"/>
    <property type="match status" value="1"/>
</dbReference>
<dbReference type="InterPro" id="IPR036640">
    <property type="entry name" value="ABC1_TM_sf"/>
</dbReference>
<feature type="transmembrane region" description="Helical" evidence="10">
    <location>
        <begin position="409"/>
        <end position="436"/>
    </location>
</feature>
<dbReference type="SUPFAM" id="SSF90123">
    <property type="entry name" value="ABC transporter transmembrane region"/>
    <property type="match status" value="1"/>
</dbReference>
<accession>A0A9X2AKX7</accession>
<evidence type="ECO:0000259" key="12">
    <source>
        <dbReference type="PROSITE" id="PS50929"/>
    </source>
</evidence>
<reference evidence="14" key="1">
    <citation type="submission" date="2022-02" db="EMBL/GenBank/DDBJ databases">
        <title>Polaribacter sp. MSW13, isolated from seawater.</title>
        <authorList>
            <person name="Kristyanto S."/>
            <person name="Jung J."/>
            <person name="Jeon C.O."/>
        </authorList>
    </citation>
    <scope>NUCLEOTIDE SEQUENCE</scope>
    <source>
        <strain evidence="14">MSW13</strain>
    </source>
</reference>
<evidence type="ECO:0000256" key="7">
    <source>
        <dbReference type="ARBA" id="ARBA00022840"/>
    </source>
</evidence>
<dbReference type="InterPro" id="IPR005074">
    <property type="entry name" value="Peptidase_C39"/>
</dbReference>
<dbReference type="Pfam" id="PF03412">
    <property type="entry name" value="Peptidase_C39"/>
    <property type="match status" value="1"/>
</dbReference>
<dbReference type="PROSITE" id="PS50929">
    <property type="entry name" value="ABC_TM1F"/>
    <property type="match status" value="1"/>
</dbReference>
<dbReference type="EMBL" id="JAKQYM010000009">
    <property type="protein sequence ID" value="MCI2229948.1"/>
    <property type="molecule type" value="Genomic_DNA"/>
</dbReference>
<dbReference type="InterPro" id="IPR039421">
    <property type="entry name" value="Type_1_exporter"/>
</dbReference>
<evidence type="ECO:0000256" key="5">
    <source>
        <dbReference type="ARBA" id="ARBA00022741"/>
    </source>
</evidence>